<protein>
    <submittedName>
        <fullName evidence="4">Acetylxylan esterase</fullName>
    </submittedName>
</protein>
<keyword evidence="5" id="KW-1185">Reference proteome</keyword>
<evidence type="ECO:0000256" key="1">
    <source>
        <dbReference type="ARBA" id="ARBA00022801"/>
    </source>
</evidence>
<dbReference type="SUPFAM" id="SSF53474">
    <property type="entry name" value="alpha/beta-Hydrolases"/>
    <property type="match status" value="1"/>
</dbReference>
<reference evidence="5" key="1">
    <citation type="journal article" date="2019" name="Int. J. Syst. Evol. Microbiol.">
        <title>The Global Catalogue of Microorganisms (GCM) 10K type strain sequencing project: providing services to taxonomists for standard genome sequencing and annotation.</title>
        <authorList>
            <consortium name="The Broad Institute Genomics Platform"/>
            <consortium name="The Broad Institute Genome Sequencing Center for Infectious Disease"/>
            <person name="Wu L."/>
            <person name="Ma J."/>
        </authorList>
    </citation>
    <scope>NUCLEOTIDE SEQUENCE [LARGE SCALE GENOMIC DNA]</scope>
    <source>
        <strain evidence="5">CCUG 63418</strain>
    </source>
</reference>
<dbReference type="RefSeq" id="WP_377102292.1">
    <property type="nucleotide sequence ID" value="NZ_JBHTHU010000022.1"/>
</dbReference>
<evidence type="ECO:0000313" key="4">
    <source>
        <dbReference type="EMBL" id="MFD0751971.1"/>
    </source>
</evidence>
<dbReference type="InterPro" id="IPR008391">
    <property type="entry name" value="AXE1_dom"/>
</dbReference>
<feature type="domain" description="Acetyl xylan esterase" evidence="3">
    <location>
        <begin position="146"/>
        <end position="434"/>
    </location>
</feature>
<dbReference type="InterPro" id="IPR029058">
    <property type="entry name" value="AB_hydrolase_fold"/>
</dbReference>
<keyword evidence="1" id="KW-0378">Hydrolase</keyword>
<keyword evidence="2" id="KW-0732">Signal</keyword>
<sequence length="443" mass="49990">MIGYKNIYGVVCLLLLLGVKPAFAHVVRDTVPAQAEAPAAGEVLVEVNATDKNAVFEKTAKFIFTVNNTTATDQVGKISWVLTSVTGEKLKHDAIDVKIARGTLGKYDFNIDRDDPGFYKVDFMINVSEYDDTLHKAFGIKPERIKSDHKRPVDFDAFWETAKVELSKVKPEFKCILKPELSTPSRNVYLIEMKSLGNVLIRGWLTEPTVKNKKFAVILGLPGYQIELPPIFGEDRDVAFISLNVRGQGNSRTNVNTRAEEYIVHHIEKKDKYVMRGVIMDCIRAIDFIYSRDELRHDKIFVKGGSMGGFLAMATASLDKRVGLCSAQSPIFSDIRSVVNEVEFPIKSIKKYITTQPGLTVDKILDNLDYYDVKNFAPNITCKVLMSIGLLDTYIPPSNDYTVFNLLKTNKRILIFRDLGHDVSPKYIDLELAWMHDEFGLFL</sequence>
<dbReference type="InterPro" id="IPR039069">
    <property type="entry name" value="CE7"/>
</dbReference>
<gene>
    <name evidence="4" type="ORF">ACFQZS_17590</name>
</gene>
<feature type="signal peptide" evidence="2">
    <location>
        <begin position="1"/>
        <end position="24"/>
    </location>
</feature>
<dbReference type="PANTHER" id="PTHR40111">
    <property type="entry name" value="CEPHALOSPORIN-C DEACETYLASE"/>
    <property type="match status" value="1"/>
</dbReference>
<organism evidence="4 5">
    <name type="scientific">Mucilaginibacter calamicampi</name>
    <dbReference type="NCBI Taxonomy" id="1302352"/>
    <lineage>
        <taxon>Bacteria</taxon>
        <taxon>Pseudomonadati</taxon>
        <taxon>Bacteroidota</taxon>
        <taxon>Sphingobacteriia</taxon>
        <taxon>Sphingobacteriales</taxon>
        <taxon>Sphingobacteriaceae</taxon>
        <taxon>Mucilaginibacter</taxon>
    </lineage>
</organism>
<feature type="chain" id="PRO_5047186828" evidence="2">
    <location>
        <begin position="25"/>
        <end position="443"/>
    </location>
</feature>
<evidence type="ECO:0000256" key="2">
    <source>
        <dbReference type="SAM" id="SignalP"/>
    </source>
</evidence>
<dbReference type="Pfam" id="PF05448">
    <property type="entry name" value="AXE1"/>
    <property type="match status" value="1"/>
</dbReference>
<accession>A0ABW2Z0Z5</accession>
<evidence type="ECO:0000259" key="3">
    <source>
        <dbReference type="Pfam" id="PF05448"/>
    </source>
</evidence>
<dbReference type="Gene3D" id="3.40.50.1820">
    <property type="entry name" value="alpha/beta hydrolase"/>
    <property type="match status" value="1"/>
</dbReference>
<dbReference type="InterPro" id="IPR002471">
    <property type="entry name" value="Pept_S9_AS"/>
</dbReference>
<dbReference type="EMBL" id="JBHTHU010000022">
    <property type="protein sequence ID" value="MFD0751971.1"/>
    <property type="molecule type" value="Genomic_DNA"/>
</dbReference>
<comment type="caution">
    <text evidence="4">The sequence shown here is derived from an EMBL/GenBank/DDBJ whole genome shotgun (WGS) entry which is preliminary data.</text>
</comment>
<dbReference type="PROSITE" id="PS00708">
    <property type="entry name" value="PRO_ENDOPEP_SER"/>
    <property type="match status" value="1"/>
</dbReference>
<name>A0ABW2Z0Z5_9SPHI</name>
<evidence type="ECO:0000313" key="5">
    <source>
        <dbReference type="Proteomes" id="UP001596958"/>
    </source>
</evidence>
<dbReference type="Proteomes" id="UP001596958">
    <property type="component" value="Unassembled WGS sequence"/>
</dbReference>
<proteinExistence type="predicted"/>
<dbReference type="PANTHER" id="PTHR40111:SF1">
    <property type="entry name" value="CEPHALOSPORIN-C DEACETYLASE"/>
    <property type="match status" value="1"/>
</dbReference>